<dbReference type="PROSITE" id="PS50893">
    <property type="entry name" value="ABC_TRANSPORTER_2"/>
    <property type="match status" value="1"/>
</dbReference>
<keyword evidence="1" id="KW-0813">Transport</keyword>
<feature type="domain" description="ABC transporter" evidence="4">
    <location>
        <begin position="4"/>
        <end position="233"/>
    </location>
</feature>
<gene>
    <name evidence="5" type="ORF">GVO57_09535</name>
</gene>
<evidence type="ECO:0000313" key="5">
    <source>
        <dbReference type="EMBL" id="QHL91017.1"/>
    </source>
</evidence>
<keyword evidence="6" id="KW-1185">Reference proteome</keyword>
<evidence type="ECO:0000259" key="4">
    <source>
        <dbReference type="PROSITE" id="PS50893"/>
    </source>
</evidence>
<protein>
    <submittedName>
        <fullName evidence="5">ATP-binding cassette domain-containing protein</fullName>
    </submittedName>
</protein>
<evidence type="ECO:0000313" key="6">
    <source>
        <dbReference type="Proteomes" id="UP000464468"/>
    </source>
</evidence>
<name>A0A7Z2S8U3_9SPHN</name>
<keyword evidence="3 5" id="KW-0067">ATP-binding</keyword>
<evidence type="ECO:0000256" key="2">
    <source>
        <dbReference type="ARBA" id="ARBA00022741"/>
    </source>
</evidence>
<dbReference type="InterPro" id="IPR003593">
    <property type="entry name" value="AAA+_ATPase"/>
</dbReference>
<dbReference type="SUPFAM" id="SSF52540">
    <property type="entry name" value="P-loop containing nucleoside triphosphate hydrolases"/>
    <property type="match status" value="1"/>
</dbReference>
<dbReference type="Gene3D" id="3.40.50.300">
    <property type="entry name" value="P-loop containing nucleotide triphosphate hydrolases"/>
    <property type="match status" value="1"/>
</dbReference>
<reference evidence="5 6" key="1">
    <citation type="submission" date="2020-01" db="EMBL/GenBank/DDBJ databases">
        <title>Sphingomonas sp. C33 whole genome sequece.</title>
        <authorList>
            <person name="Park C."/>
        </authorList>
    </citation>
    <scope>NUCLEOTIDE SEQUENCE [LARGE SCALE GENOMIC DNA]</scope>
    <source>
        <strain evidence="5 6">C33</strain>
    </source>
</reference>
<dbReference type="RefSeq" id="WP_160592947.1">
    <property type="nucleotide sequence ID" value="NZ_CP047895.1"/>
</dbReference>
<dbReference type="Pfam" id="PF00005">
    <property type="entry name" value="ABC_tran"/>
    <property type="match status" value="1"/>
</dbReference>
<dbReference type="InterPro" id="IPR003439">
    <property type="entry name" value="ABC_transporter-like_ATP-bd"/>
</dbReference>
<organism evidence="5 6">
    <name type="scientific">Sphingomonas changnyeongensis</name>
    <dbReference type="NCBI Taxonomy" id="2698679"/>
    <lineage>
        <taxon>Bacteria</taxon>
        <taxon>Pseudomonadati</taxon>
        <taxon>Pseudomonadota</taxon>
        <taxon>Alphaproteobacteria</taxon>
        <taxon>Sphingomonadales</taxon>
        <taxon>Sphingomonadaceae</taxon>
        <taxon>Sphingomonas</taxon>
    </lineage>
</organism>
<dbReference type="PANTHER" id="PTHR42939">
    <property type="entry name" value="ABC TRANSPORTER ATP-BINDING PROTEIN ALBC-RELATED"/>
    <property type="match status" value="1"/>
</dbReference>
<dbReference type="EMBL" id="CP047895">
    <property type="protein sequence ID" value="QHL91017.1"/>
    <property type="molecule type" value="Genomic_DNA"/>
</dbReference>
<dbReference type="Proteomes" id="UP000464468">
    <property type="component" value="Chromosome"/>
</dbReference>
<dbReference type="PANTHER" id="PTHR42939:SF1">
    <property type="entry name" value="ABC TRANSPORTER ATP-BINDING PROTEIN ALBC-RELATED"/>
    <property type="match status" value="1"/>
</dbReference>
<sequence>MNLLAIDGLAVDRGGRRIVDGLSLSVAPGQVYALLGGNGSGKSTTVAAILGLLPRAGGSILVGGEDPARAPDAVRRAIAYLPENVALYDHLSARENVRYFLDIAGIRPAATEIAAAFDAVRLDPAAWDRRAGAFSKGMRQKTAIALAMLRRAPLLLLDEPTSGLDPKAAEDFHALVEDVGRRGIGVLMVTHDLLGAADVADRIGLIRDGRIAAEWDAMIGSDQSATGARFDLQTLYRAFQGVGRDPA</sequence>
<accession>A0A7Z2S8U3</accession>
<dbReference type="CDD" id="cd03230">
    <property type="entry name" value="ABC_DR_subfamily_A"/>
    <property type="match status" value="1"/>
</dbReference>
<evidence type="ECO:0000256" key="3">
    <source>
        <dbReference type="ARBA" id="ARBA00022840"/>
    </source>
</evidence>
<dbReference type="SMART" id="SM00382">
    <property type="entry name" value="AAA"/>
    <property type="match status" value="1"/>
</dbReference>
<dbReference type="KEGG" id="schy:GVO57_09535"/>
<keyword evidence="2" id="KW-0547">Nucleotide-binding</keyword>
<evidence type="ECO:0000256" key="1">
    <source>
        <dbReference type="ARBA" id="ARBA00022448"/>
    </source>
</evidence>
<dbReference type="GO" id="GO:0016887">
    <property type="term" value="F:ATP hydrolysis activity"/>
    <property type="evidence" value="ECO:0007669"/>
    <property type="project" value="InterPro"/>
</dbReference>
<dbReference type="InterPro" id="IPR027417">
    <property type="entry name" value="P-loop_NTPase"/>
</dbReference>
<dbReference type="InterPro" id="IPR051782">
    <property type="entry name" value="ABC_Transporter_VariousFunc"/>
</dbReference>
<proteinExistence type="predicted"/>
<dbReference type="AlphaFoldDB" id="A0A7Z2S8U3"/>
<dbReference type="GO" id="GO:0005524">
    <property type="term" value="F:ATP binding"/>
    <property type="evidence" value="ECO:0007669"/>
    <property type="project" value="UniProtKB-KW"/>
</dbReference>